<evidence type="ECO:0000313" key="2">
    <source>
        <dbReference type="EMBL" id="OAS88192.1"/>
    </source>
</evidence>
<feature type="transmembrane region" description="Helical" evidence="1">
    <location>
        <begin position="6"/>
        <end position="24"/>
    </location>
</feature>
<dbReference type="Gene3D" id="2.60.120.200">
    <property type="match status" value="1"/>
</dbReference>
<dbReference type="RefSeq" id="WP_066328862.1">
    <property type="nucleotide sequence ID" value="NZ_LWSG01000005.1"/>
</dbReference>
<organism evidence="2 3">
    <name type="scientific">Metabacillus litoralis</name>
    <dbReference type="NCBI Taxonomy" id="152268"/>
    <lineage>
        <taxon>Bacteria</taxon>
        <taxon>Bacillati</taxon>
        <taxon>Bacillota</taxon>
        <taxon>Bacilli</taxon>
        <taxon>Bacillales</taxon>
        <taxon>Bacillaceae</taxon>
        <taxon>Metabacillus</taxon>
    </lineage>
</organism>
<keyword evidence="1" id="KW-0812">Transmembrane</keyword>
<keyword evidence="3" id="KW-1185">Reference proteome</keyword>
<accession>A0A179T6W6</accession>
<gene>
    <name evidence="2" type="ORF">A6K24_17610</name>
</gene>
<proteinExistence type="predicted"/>
<dbReference type="OrthoDB" id="7177295at2"/>
<sequence>MLERKIIFILAIIIVMLIILLFFFKRDNSHEESQTKNNGLEIITNQSIDFENAVIDGDNVKSNDLSIPIQHSSTKSINTKVDIDRSREGNKSLLFSLPPNDSRSEIRIIDIPNNSTKFIGFSVFFPKDYKPPTDWNLFAQWWQGSPASPPIAFEITPNSDEFKMRILTRHGQYQHNNITVQYNKTIEKDNWIDFMIEMRIDDSGGLNGILNVWKNGKEIVKYNGPLGYPNLNNTTNFRLGLYRYPFINSSAKVYFDEIKIGDRLKK</sequence>
<keyword evidence="1" id="KW-0472">Membrane</keyword>
<name>A0A179T6W6_9BACI</name>
<dbReference type="EMBL" id="LWSG01000005">
    <property type="protein sequence ID" value="OAS88192.1"/>
    <property type="molecule type" value="Genomic_DNA"/>
</dbReference>
<keyword evidence="1" id="KW-1133">Transmembrane helix</keyword>
<protein>
    <recommendedName>
        <fullName evidence="4">Polysaccharide lyase</fullName>
    </recommendedName>
</protein>
<reference evidence="3" key="1">
    <citation type="submission" date="2016-04" db="EMBL/GenBank/DDBJ databases">
        <authorList>
            <person name="Lyu Z."/>
            <person name="Lyu W."/>
        </authorList>
    </citation>
    <scope>NUCLEOTIDE SEQUENCE [LARGE SCALE GENOMIC DNA]</scope>
    <source>
        <strain evidence="3">C44</strain>
    </source>
</reference>
<dbReference type="AlphaFoldDB" id="A0A179T6W6"/>
<comment type="caution">
    <text evidence="2">The sequence shown here is derived from an EMBL/GenBank/DDBJ whole genome shotgun (WGS) entry which is preliminary data.</text>
</comment>
<evidence type="ECO:0000256" key="1">
    <source>
        <dbReference type="SAM" id="Phobius"/>
    </source>
</evidence>
<dbReference type="InterPro" id="IPR025975">
    <property type="entry name" value="Polysacc_lyase"/>
</dbReference>
<dbReference type="Pfam" id="PF14099">
    <property type="entry name" value="Polysacc_lyase"/>
    <property type="match status" value="1"/>
</dbReference>
<dbReference type="Proteomes" id="UP000078534">
    <property type="component" value="Unassembled WGS sequence"/>
</dbReference>
<evidence type="ECO:0000313" key="3">
    <source>
        <dbReference type="Proteomes" id="UP000078534"/>
    </source>
</evidence>
<evidence type="ECO:0008006" key="4">
    <source>
        <dbReference type="Google" id="ProtNLM"/>
    </source>
</evidence>